<accession>A0A7K9VF56</accession>
<feature type="non-terminal residue" evidence="1">
    <location>
        <position position="1"/>
    </location>
</feature>
<dbReference type="Proteomes" id="UP000567872">
    <property type="component" value="Unassembled WGS sequence"/>
</dbReference>
<keyword evidence="2" id="KW-1185">Reference proteome</keyword>
<dbReference type="GO" id="GO:0047734">
    <property type="term" value="F:CDP-glycerol diphosphatase activity"/>
    <property type="evidence" value="ECO:0007669"/>
    <property type="project" value="TreeGrafter"/>
</dbReference>
<comment type="caution">
    <text evidence="1">The sequence shown here is derived from an EMBL/GenBank/DDBJ whole genome shotgun (WGS) entry which is preliminary data.</text>
</comment>
<proteinExistence type="predicted"/>
<dbReference type="AlphaFoldDB" id="A0A7K9VF56"/>
<dbReference type="GO" id="GO:0008663">
    <property type="term" value="F:2',3'-cyclic-nucleotide 2'-phosphodiesterase activity"/>
    <property type="evidence" value="ECO:0007669"/>
    <property type="project" value="TreeGrafter"/>
</dbReference>
<dbReference type="EMBL" id="VXAA01005363">
    <property type="protein sequence ID" value="NXI71023.1"/>
    <property type="molecule type" value="Genomic_DNA"/>
</dbReference>
<organism evidence="1 2">
    <name type="scientific">Anseranas semipalmata</name>
    <name type="common">Magpie goose</name>
    <name type="synonym">Anas semipalmata</name>
    <dbReference type="NCBI Taxonomy" id="8851"/>
    <lineage>
        <taxon>Eukaryota</taxon>
        <taxon>Metazoa</taxon>
        <taxon>Chordata</taxon>
        <taxon>Craniata</taxon>
        <taxon>Vertebrata</taxon>
        <taxon>Euteleostomi</taxon>
        <taxon>Archelosauria</taxon>
        <taxon>Archosauria</taxon>
        <taxon>Dinosauria</taxon>
        <taxon>Saurischia</taxon>
        <taxon>Theropoda</taxon>
        <taxon>Coelurosauria</taxon>
        <taxon>Aves</taxon>
        <taxon>Neognathae</taxon>
        <taxon>Galloanserae</taxon>
        <taxon>Anseriformes</taxon>
        <taxon>Anseranatidae</taxon>
        <taxon>Anseranas</taxon>
    </lineage>
</organism>
<dbReference type="GO" id="GO:0030145">
    <property type="term" value="F:manganese ion binding"/>
    <property type="evidence" value="ECO:0007669"/>
    <property type="project" value="TreeGrafter"/>
</dbReference>
<gene>
    <name evidence="1" type="primary">Adprm</name>
    <name evidence="1" type="ORF">ANSSEM_R08770</name>
</gene>
<evidence type="ECO:0000313" key="2">
    <source>
        <dbReference type="Proteomes" id="UP000567872"/>
    </source>
</evidence>
<protein>
    <submittedName>
        <fullName evidence="1">ADPRM diphosphatase</fullName>
    </submittedName>
</protein>
<evidence type="ECO:0000313" key="1">
    <source>
        <dbReference type="EMBL" id="NXI71023.1"/>
    </source>
</evidence>
<name>A0A7K9VF56_ANSSE</name>
<dbReference type="OrthoDB" id="9675250at2759"/>
<dbReference type="PANTHER" id="PTHR16509:SF1">
    <property type="entry name" value="MANGANESE-DEPENDENT ADP-RIBOSE_CDP-ALCOHOL DIPHOSPHATASE"/>
    <property type="match status" value="1"/>
</dbReference>
<sequence>LGRDAATPRHQESLRLLREKNPNENLNSPAGRCMHVCLTFFFIAGLKEPQFVEFNGGFSQAQLDWFNEVLKFSDENQEKVVVVGHLPIHPDASDKVCLAWNYEDALSVIHSHQCVVCFLAGHLHDGGYCLDSHGVHHLTLEGIIETPPESNAFGTIYVYGDKMVLKGRGRISDRVMYF</sequence>
<feature type="non-terminal residue" evidence="1">
    <location>
        <position position="178"/>
    </location>
</feature>
<dbReference type="SUPFAM" id="SSF56300">
    <property type="entry name" value="Metallo-dependent phosphatases"/>
    <property type="match status" value="1"/>
</dbReference>
<dbReference type="InterPro" id="IPR029052">
    <property type="entry name" value="Metallo-depent_PP-like"/>
</dbReference>
<reference evidence="1 2" key="1">
    <citation type="submission" date="2019-09" db="EMBL/GenBank/DDBJ databases">
        <title>Bird 10,000 Genomes (B10K) Project - Family phase.</title>
        <authorList>
            <person name="Zhang G."/>
        </authorList>
    </citation>
    <scope>NUCLEOTIDE SEQUENCE [LARGE SCALE GENOMIC DNA]</scope>
    <source>
        <strain evidence="1">B10K-DU-001-57</strain>
        <tissue evidence="1">Muscle</tissue>
    </source>
</reference>
<dbReference type="PANTHER" id="PTHR16509">
    <property type="match status" value="1"/>
</dbReference>
<dbReference type="GO" id="GO:0047631">
    <property type="term" value="F:ADP-ribose diphosphatase activity"/>
    <property type="evidence" value="ECO:0007669"/>
    <property type="project" value="TreeGrafter"/>
</dbReference>
<dbReference type="Gene3D" id="3.60.21.10">
    <property type="match status" value="1"/>
</dbReference>